<proteinExistence type="predicted"/>
<dbReference type="RefSeq" id="XP_043041565.1">
    <property type="nucleotide sequence ID" value="XM_043185867.1"/>
</dbReference>
<sequence>MVLDGTITPIRILLFHSQELSSRTNGSWICATFGPLKFSASTSAVMEGVELCVTGPGWIYVLVDDVPGKGLKTMVGDDKGPDIDKEALEHVLKHTETV</sequence>
<dbReference type="EMBL" id="MU250530">
    <property type="protein sequence ID" value="KAG7448065.1"/>
    <property type="molecule type" value="Genomic_DNA"/>
</dbReference>
<dbReference type="GeneID" id="66108164"/>
<accession>A0A9P7VX48</accession>
<comment type="caution">
    <text evidence="1">The sequence shown here is derived from an EMBL/GenBank/DDBJ whole genome shotgun (WGS) entry which is preliminary data.</text>
</comment>
<protein>
    <submittedName>
        <fullName evidence="1">Uncharacterized protein</fullName>
    </submittedName>
</protein>
<gene>
    <name evidence="1" type="ORF">BT62DRAFT_930147</name>
</gene>
<reference evidence="1" key="1">
    <citation type="submission" date="2020-11" db="EMBL/GenBank/DDBJ databases">
        <title>Adaptations for nitrogen fixation in a non-lichenized fungal sporocarp promotes dispersal by wood-feeding termites.</title>
        <authorList>
            <consortium name="DOE Joint Genome Institute"/>
            <person name="Koch R.A."/>
            <person name="Yoon G."/>
            <person name="Arayal U."/>
            <person name="Lail K."/>
            <person name="Amirebrahimi M."/>
            <person name="Labutti K."/>
            <person name="Lipzen A."/>
            <person name="Riley R."/>
            <person name="Barry K."/>
            <person name="Henrissat B."/>
            <person name="Grigoriev I.V."/>
            <person name="Herr J.R."/>
            <person name="Aime M.C."/>
        </authorList>
    </citation>
    <scope>NUCLEOTIDE SEQUENCE</scope>
    <source>
        <strain evidence="1">MCA 3950</strain>
    </source>
</reference>
<organism evidence="1 2">
    <name type="scientific">Guyanagaster necrorhizus</name>
    <dbReference type="NCBI Taxonomy" id="856835"/>
    <lineage>
        <taxon>Eukaryota</taxon>
        <taxon>Fungi</taxon>
        <taxon>Dikarya</taxon>
        <taxon>Basidiomycota</taxon>
        <taxon>Agaricomycotina</taxon>
        <taxon>Agaricomycetes</taxon>
        <taxon>Agaricomycetidae</taxon>
        <taxon>Agaricales</taxon>
        <taxon>Marasmiineae</taxon>
        <taxon>Physalacriaceae</taxon>
        <taxon>Guyanagaster</taxon>
    </lineage>
</organism>
<keyword evidence="2" id="KW-1185">Reference proteome</keyword>
<dbReference type="AlphaFoldDB" id="A0A9P7VX48"/>
<name>A0A9P7VX48_9AGAR</name>
<dbReference type="Proteomes" id="UP000812287">
    <property type="component" value="Unassembled WGS sequence"/>
</dbReference>
<evidence type="ECO:0000313" key="2">
    <source>
        <dbReference type="Proteomes" id="UP000812287"/>
    </source>
</evidence>
<evidence type="ECO:0000313" key="1">
    <source>
        <dbReference type="EMBL" id="KAG7448065.1"/>
    </source>
</evidence>